<evidence type="ECO:0000313" key="6">
    <source>
        <dbReference type="EMBL" id="TWI85463.1"/>
    </source>
</evidence>
<evidence type="ECO:0000313" key="7">
    <source>
        <dbReference type="Proteomes" id="UP000316167"/>
    </source>
</evidence>
<reference evidence="6 7" key="1">
    <citation type="journal article" date="2015" name="Stand. Genomic Sci.">
        <title>Genomic Encyclopedia of Bacterial and Archaeal Type Strains, Phase III: the genomes of soil and plant-associated and newly described type strains.</title>
        <authorList>
            <person name="Whitman W.B."/>
            <person name="Woyke T."/>
            <person name="Klenk H.P."/>
            <person name="Zhou Y."/>
            <person name="Lilburn T.G."/>
            <person name="Beck B.J."/>
            <person name="De Vos P."/>
            <person name="Vandamme P."/>
            <person name="Eisen J.A."/>
            <person name="Garrity G."/>
            <person name="Hugenholtz P."/>
            <person name="Kyrpides N.C."/>
        </authorList>
    </citation>
    <scope>NUCLEOTIDE SEQUENCE [LARGE SCALE GENOMIC DNA]</scope>
    <source>
        <strain evidence="6 7">CGMCC 1.7271</strain>
    </source>
</reference>
<dbReference type="InterPro" id="IPR029064">
    <property type="entry name" value="Ribosomal_eL30-like_sf"/>
</dbReference>
<dbReference type="CDD" id="cd18109">
    <property type="entry name" value="SpoU-like_RNA-MTase"/>
    <property type="match status" value="1"/>
</dbReference>
<keyword evidence="7" id="KW-1185">Reference proteome</keyword>
<protein>
    <submittedName>
        <fullName evidence="6">TrmH family RNA methyltransferase</fullName>
    </submittedName>
</protein>
<dbReference type="Gene3D" id="3.30.1330.30">
    <property type="match status" value="1"/>
</dbReference>
<feature type="domain" description="tRNA/rRNA methyltransferase SpoU type" evidence="4">
    <location>
        <begin position="106"/>
        <end position="240"/>
    </location>
</feature>
<proteinExistence type="inferred from homology"/>
<dbReference type="Pfam" id="PF22435">
    <property type="entry name" value="MRM3-like_sub_bind"/>
    <property type="match status" value="1"/>
</dbReference>
<evidence type="ECO:0000256" key="3">
    <source>
        <dbReference type="ARBA" id="ARBA00022679"/>
    </source>
</evidence>
<dbReference type="InterPro" id="IPR051259">
    <property type="entry name" value="rRNA_Methyltransferase"/>
</dbReference>
<dbReference type="OrthoDB" id="9785673at2"/>
<dbReference type="InterPro" id="IPR029028">
    <property type="entry name" value="Alpha/beta_knot_MTases"/>
</dbReference>
<dbReference type="EMBL" id="VLLE01000002">
    <property type="protein sequence ID" value="TWI85463.1"/>
    <property type="molecule type" value="Genomic_DNA"/>
</dbReference>
<dbReference type="InterPro" id="IPR053888">
    <property type="entry name" value="MRM3-like_sub_bind"/>
</dbReference>
<evidence type="ECO:0000256" key="2">
    <source>
        <dbReference type="ARBA" id="ARBA00022603"/>
    </source>
</evidence>
<gene>
    <name evidence="6" type="ORF">IQ13_0625</name>
</gene>
<dbReference type="SUPFAM" id="SSF75217">
    <property type="entry name" value="alpha/beta knot"/>
    <property type="match status" value="1"/>
</dbReference>
<dbReference type="RefSeq" id="WP_144884377.1">
    <property type="nucleotide sequence ID" value="NZ_VLLE01000002.1"/>
</dbReference>
<comment type="similarity">
    <text evidence="1">Belongs to the class IV-like SAM-binding methyltransferase superfamily. RNA methyltransferase TrmH family.</text>
</comment>
<dbReference type="InterPro" id="IPR001537">
    <property type="entry name" value="SpoU_MeTrfase"/>
</dbReference>
<dbReference type="GO" id="GO:0032259">
    <property type="term" value="P:methylation"/>
    <property type="evidence" value="ECO:0007669"/>
    <property type="project" value="UniProtKB-KW"/>
</dbReference>
<dbReference type="GO" id="GO:0003723">
    <property type="term" value="F:RNA binding"/>
    <property type="evidence" value="ECO:0007669"/>
    <property type="project" value="InterPro"/>
</dbReference>
<accession>A0A562SWB5</accession>
<evidence type="ECO:0000259" key="4">
    <source>
        <dbReference type="Pfam" id="PF00588"/>
    </source>
</evidence>
<dbReference type="SUPFAM" id="SSF55315">
    <property type="entry name" value="L30e-like"/>
    <property type="match status" value="1"/>
</dbReference>
<dbReference type="GO" id="GO:0008173">
    <property type="term" value="F:RNA methyltransferase activity"/>
    <property type="evidence" value="ECO:0007669"/>
    <property type="project" value="InterPro"/>
</dbReference>
<organism evidence="6 7">
    <name type="scientific">Lacibacter cauensis</name>
    <dbReference type="NCBI Taxonomy" id="510947"/>
    <lineage>
        <taxon>Bacteria</taxon>
        <taxon>Pseudomonadati</taxon>
        <taxon>Bacteroidota</taxon>
        <taxon>Chitinophagia</taxon>
        <taxon>Chitinophagales</taxon>
        <taxon>Chitinophagaceae</taxon>
        <taxon>Lacibacter</taxon>
    </lineage>
</organism>
<dbReference type="AlphaFoldDB" id="A0A562SWB5"/>
<dbReference type="PANTHER" id="PTHR43191">
    <property type="entry name" value="RRNA METHYLTRANSFERASE 3"/>
    <property type="match status" value="1"/>
</dbReference>
<dbReference type="PANTHER" id="PTHR43191:SF2">
    <property type="entry name" value="RRNA METHYLTRANSFERASE 3, MITOCHONDRIAL"/>
    <property type="match status" value="1"/>
</dbReference>
<evidence type="ECO:0000259" key="5">
    <source>
        <dbReference type="Pfam" id="PF22435"/>
    </source>
</evidence>
<dbReference type="Proteomes" id="UP000316167">
    <property type="component" value="Unassembled WGS sequence"/>
</dbReference>
<dbReference type="GO" id="GO:0006396">
    <property type="term" value="P:RNA processing"/>
    <property type="evidence" value="ECO:0007669"/>
    <property type="project" value="InterPro"/>
</dbReference>
<dbReference type="Gene3D" id="3.40.1280.10">
    <property type="match status" value="1"/>
</dbReference>
<evidence type="ECO:0000256" key="1">
    <source>
        <dbReference type="ARBA" id="ARBA00007228"/>
    </source>
</evidence>
<dbReference type="Pfam" id="PF00588">
    <property type="entry name" value="SpoU_methylase"/>
    <property type="match status" value="1"/>
</dbReference>
<feature type="domain" description="MRM3-like substrate binding" evidence="5">
    <location>
        <begin position="5"/>
        <end position="88"/>
    </location>
</feature>
<keyword evidence="3 6" id="KW-0808">Transferase</keyword>
<sequence>MLSKNEVKYIQSLGHKKRRDQERLFLVEGSKMVAELVQHYPSQIVRLYATETFYGHCAAAKNIQQHFVVTDDELERISQLQTPNQALALLHYFPQQEWSAAANDWTLVLDAIRDPGNMGTIIRLADWFGIKQIVCSPDCADIYNPKVVQATMGSIMRVTIIEKELTSFLSKQQLPVVGAVLCGKELASFTFPGNGILVIGNEANGIREEVIPLLSDALMIPRFGEAESLNAAIATSIFLWELKRG</sequence>
<comment type="caution">
    <text evidence="6">The sequence shown here is derived from an EMBL/GenBank/DDBJ whole genome shotgun (WGS) entry which is preliminary data.</text>
</comment>
<name>A0A562SWB5_9BACT</name>
<dbReference type="InterPro" id="IPR029026">
    <property type="entry name" value="tRNA_m1G_MTases_N"/>
</dbReference>
<keyword evidence="2 6" id="KW-0489">Methyltransferase</keyword>